<dbReference type="PANTHER" id="PTHR24121">
    <property type="entry name" value="NO MECHANORECEPTOR POTENTIAL C, ISOFORM D-RELATED"/>
    <property type="match status" value="1"/>
</dbReference>
<reference evidence="2" key="1">
    <citation type="submission" date="2023-10" db="EMBL/GenBank/DDBJ databases">
        <authorList>
            <person name="Domelevo Entfellner J.-B."/>
        </authorList>
    </citation>
    <scope>NUCLEOTIDE SEQUENCE</scope>
</reference>
<comment type="subcellular location">
    <subcellularLocation>
        <location evidence="1">Cell membrane</location>
        <topology evidence="1">Peripheral membrane protein</topology>
        <orientation evidence="1">Cytoplasmic side</orientation>
    </subcellularLocation>
</comment>
<dbReference type="EMBL" id="OY731403">
    <property type="protein sequence ID" value="CAJ1961995.1"/>
    <property type="molecule type" value="Genomic_DNA"/>
</dbReference>
<dbReference type="PANTHER" id="PTHR24121:SF22">
    <property type="entry name" value="PROTEIN ACCELERATED CELL DEATH 6-LIKE"/>
    <property type="match status" value="1"/>
</dbReference>
<evidence type="ECO:0000256" key="1">
    <source>
        <dbReference type="ARBA" id="ARBA00004413"/>
    </source>
</evidence>
<dbReference type="InterPro" id="IPR002110">
    <property type="entry name" value="Ankyrin_rpt"/>
</dbReference>
<keyword evidence="3" id="KW-1185">Reference proteome</keyword>
<gene>
    <name evidence="2" type="ORF">AYBTSS11_LOCUS19014</name>
</gene>
<proteinExistence type="predicted"/>
<dbReference type="Pfam" id="PF12796">
    <property type="entry name" value="Ank_2"/>
    <property type="match status" value="1"/>
</dbReference>
<protein>
    <submittedName>
        <fullName evidence="2">Uncharacterized protein</fullName>
    </submittedName>
</protein>
<evidence type="ECO:0000313" key="2">
    <source>
        <dbReference type="EMBL" id="CAJ1961995.1"/>
    </source>
</evidence>
<dbReference type="InterPro" id="IPR036770">
    <property type="entry name" value="Ankyrin_rpt-contain_sf"/>
</dbReference>
<dbReference type="SUPFAM" id="SSF48403">
    <property type="entry name" value="Ankyrin repeat"/>
    <property type="match status" value="1"/>
</dbReference>
<name>A0AA86SWF7_9FABA</name>
<dbReference type="Gramene" id="rna-AYBTSS11_LOCUS19014">
    <property type="protein sequence ID" value="CAJ1961995.1"/>
    <property type="gene ID" value="gene-AYBTSS11_LOCUS19014"/>
</dbReference>
<evidence type="ECO:0000313" key="3">
    <source>
        <dbReference type="Proteomes" id="UP001189624"/>
    </source>
</evidence>
<dbReference type="GO" id="GO:0005886">
    <property type="term" value="C:plasma membrane"/>
    <property type="evidence" value="ECO:0007669"/>
    <property type="project" value="UniProtKB-SubCell"/>
</dbReference>
<accession>A0AA86SWF7</accession>
<dbReference type="Proteomes" id="UP001189624">
    <property type="component" value="Chromosome 6"/>
</dbReference>
<dbReference type="Gene3D" id="1.25.40.20">
    <property type="entry name" value="Ankyrin repeat-containing domain"/>
    <property type="match status" value="2"/>
</dbReference>
<sequence length="377" mass="42633">MSDSEGVILSAADDISKLENLSELDIVVGDAQHLQSQGPKSLVLGADKKLKRQIYIAAASGNWSEASSYFKSHPHWWRIPLNARGITALHVAVRMRKTSFVEKLVNCMNMEDLEISMADGNTAFCLAAITGNVKIAEIMLRKNPRLPWIKGQKDMLPIQLSSSAGHIPMGEFLFQALKEDLHKTIPFQDIVKLFFLTIDNNIYTMAAKLLDHYPKLVTVEDDGELTPLKKLARFSLSKEAIGCTDIVSSLFRGMEEEKESLNYAKLSEAMFVAAKSGNIMILEFLFKYHPDLLFEVDSTEQRSLLHIAILHRQETVYRLILNQGDSKNVMVQLVDFEGNNVLHLAAKLDHPEERFGLSINYVQMRTEETWFQVYICN</sequence>
<dbReference type="SMART" id="SM00248">
    <property type="entry name" value="ANK"/>
    <property type="match status" value="4"/>
</dbReference>
<dbReference type="AlphaFoldDB" id="A0AA86SWF7"/>
<organism evidence="2 3">
    <name type="scientific">Sphenostylis stenocarpa</name>
    <dbReference type="NCBI Taxonomy" id="92480"/>
    <lineage>
        <taxon>Eukaryota</taxon>
        <taxon>Viridiplantae</taxon>
        <taxon>Streptophyta</taxon>
        <taxon>Embryophyta</taxon>
        <taxon>Tracheophyta</taxon>
        <taxon>Spermatophyta</taxon>
        <taxon>Magnoliopsida</taxon>
        <taxon>eudicotyledons</taxon>
        <taxon>Gunneridae</taxon>
        <taxon>Pentapetalae</taxon>
        <taxon>rosids</taxon>
        <taxon>fabids</taxon>
        <taxon>Fabales</taxon>
        <taxon>Fabaceae</taxon>
        <taxon>Papilionoideae</taxon>
        <taxon>50 kb inversion clade</taxon>
        <taxon>NPAAA clade</taxon>
        <taxon>indigoferoid/millettioid clade</taxon>
        <taxon>Phaseoleae</taxon>
        <taxon>Sphenostylis</taxon>
    </lineage>
</organism>